<feature type="domain" description="Carbohydrate kinase PfkB" evidence="3">
    <location>
        <begin position="2"/>
        <end position="357"/>
    </location>
</feature>
<dbReference type="STRING" id="3088.A0A383VQY7"/>
<evidence type="ECO:0000313" key="4">
    <source>
        <dbReference type="EMBL" id="SZX67313.1"/>
    </source>
</evidence>
<dbReference type="GO" id="GO:0005737">
    <property type="term" value="C:cytoplasm"/>
    <property type="evidence" value="ECO:0007669"/>
    <property type="project" value="TreeGrafter"/>
</dbReference>
<dbReference type="PANTHER" id="PTHR42909:SF1">
    <property type="entry name" value="CARBOHYDRATE KINASE PFKB DOMAIN-CONTAINING PROTEIN"/>
    <property type="match status" value="1"/>
</dbReference>
<proteinExistence type="predicted"/>
<dbReference type="SUPFAM" id="SSF53613">
    <property type="entry name" value="Ribokinase-like"/>
    <property type="match status" value="1"/>
</dbReference>
<sequence>MSVVVIGGVVLDVQAHPADADVQRGSSVPGKVSQVPGGVGRNIAEAAHHLLNQQQQQQQQHGVLLVSVVGQDAAADALLANFKQHGLSTAGIIRSATASTPCVVAVLDRSGEVAACVADVAAPAAELTPDVVQQHLPAIQQAGLLVLDANLQQQALAAAAQAAAAAGVPVLFEPVSVPKSVRCVPVLQHLTFITPNANELLTIAAAVQQQQHTSSHTGSAASSNAALQQQVSLEQASCPQQLLAQLAPAAATVLSQGLKHIILTMGSQGAALLTMQPQQHHSQQLHRPQSSSSSRSRGRRQLVAHHIPAAHAAAVVNLSGAGDTLTGGVAAALLRGASLQEALAVGVAAAKLAVECSLNVPGPTRGMRYSSVWQQAQQLLGKMQVWEFPAASAL</sequence>
<keyword evidence="5" id="KW-1185">Reference proteome</keyword>
<evidence type="ECO:0000313" key="5">
    <source>
        <dbReference type="Proteomes" id="UP000256970"/>
    </source>
</evidence>
<feature type="compositionally biased region" description="Low complexity" evidence="2">
    <location>
        <begin position="276"/>
        <end position="295"/>
    </location>
</feature>
<dbReference type="InterPro" id="IPR011611">
    <property type="entry name" value="PfkB_dom"/>
</dbReference>
<dbReference type="Gene3D" id="3.40.1190.20">
    <property type="match status" value="1"/>
</dbReference>
<dbReference type="Proteomes" id="UP000256970">
    <property type="component" value="Unassembled WGS sequence"/>
</dbReference>
<name>A0A383VQY7_TETOB</name>
<evidence type="ECO:0000259" key="3">
    <source>
        <dbReference type="Pfam" id="PF00294"/>
    </source>
</evidence>
<dbReference type="EMBL" id="FNXT01000785">
    <property type="protein sequence ID" value="SZX67313.1"/>
    <property type="molecule type" value="Genomic_DNA"/>
</dbReference>
<keyword evidence="1" id="KW-0479">Metal-binding</keyword>
<dbReference type="Pfam" id="PF00294">
    <property type="entry name" value="PfkB"/>
    <property type="match status" value="1"/>
</dbReference>
<reference evidence="4 5" key="1">
    <citation type="submission" date="2016-10" db="EMBL/GenBank/DDBJ databases">
        <authorList>
            <person name="Cai Z."/>
        </authorList>
    </citation>
    <scope>NUCLEOTIDE SEQUENCE [LARGE SCALE GENOMIC DNA]</scope>
</reference>
<evidence type="ECO:0000256" key="2">
    <source>
        <dbReference type="SAM" id="MobiDB-lite"/>
    </source>
</evidence>
<dbReference type="AlphaFoldDB" id="A0A383VQY7"/>
<accession>A0A383VQY7</accession>
<dbReference type="InterPro" id="IPR029056">
    <property type="entry name" value="Ribokinase-like"/>
</dbReference>
<dbReference type="GO" id="GO:0004730">
    <property type="term" value="F:pseudouridylate synthase activity"/>
    <property type="evidence" value="ECO:0007669"/>
    <property type="project" value="TreeGrafter"/>
</dbReference>
<protein>
    <recommendedName>
        <fullName evidence="3">Carbohydrate kinase PfkB domain-containing protein</fullName>
    </recommendedName>
</protein>
<organism evidence="4 5">
    <name type="scientific">Tetradesmus obliquus</name>
    <name type="common">Green alga</name>
    <name type="synonym">Acutodesmus obliquus</name>
    <dbReference type="NCBI Taxonomy" id="3088"/>
    <lineage>
        <taxon>Eukaryota</taxon>
        <taxon>Viridiplantae</taxon>
        <taxon>Chlorophyta</taxon>
        <taxon>core chlorophytes</taxon>
        <taxon>Chlorophyceae</taxon>
        <taxon>CS clade</taxon>
        <taxon>Sphaeropleales</taxon>
        <taxon>Scenedesmaceae</taxon>
        <taxon>Tetradesmus</taxon>
    </lineage>
</organism>
<feature type="region of interest" description="Disordered" evidence="2">
    <location>
        <begin position="275"/>
        <end position="300"/>
    </location>
</feature>
<dbReference type="PANTHER" id="PTHR42909">
    <property type="entry name" value="ZGC:136858"/>
    <property type="match status" value="1"/>
</dbReference>
<dbReference type="GO" id="GO:0016798">
    <property type="term" value="F:hydrolase activity, acting on glycosyl bonds"/>
    <property type="evidence" value="ECO:0007669"/>
    <property type="project" value="TreeGrafter"/>
</dbReference>
<dbReference type="GO" id="GO:0046872">
    <property type="term" value="F:metal ion binding"/>
    <property type="evidence" value="ECO:0007669"/>
    <property type="project" value="UniProtKB-KW"/>
</dbReference>
<evidence type="ECO:0000256" key="1">
    <source>
        <dbReference type="ARBA" id="ARBA00022723"/>
    </source>
</evidence>
<gene>
    <name evidence="4" type="ORF">BQ4739_LOCUS7719</name>
</gene>